<organism evidence="3 4">
    <name type="scientific">Lunatimonas lonarensis</name>
    <dbReference type="NCBI Taxonomy" id="1232681"/>
    <lineage>
        <taxon>Bacteria</taxon>
        <taxon>Pseudomonadati</taxon>
        <taxon>Bacteroidota</taxon>
        <taxon>Cytophagia</taxon>
        <taxon>Cytophagales</taxon>
        <taxon>Cyclobacteriaceae</taxon>
    </lineage>
</organism>
<feature type="coiled-coil region" evidence="1">
    <location>
        <begin position="97"/>
        <end position="131"/>
    </location>
</feature>
<protein>
    <recommendedName>
        <fullName evidence="5">Phage abortive infection protein</fullName>
    </recommendedName>
</protein>
<dbReference type="Proteomes" id="UP000013909">
    <property type="component" value="Unassembled WGS sequence"/>
</dbReference>
<keyword evidence="2" id="KW-1133">Transmembrane helix</keyword>
<dbReference type="EMBL" id="AQHR01000096">
    <property type="protein sequence ID" value="EON75799.1"/>
    <property type="molecule type" value="Genomic_DNA"/>
</dbReference>
<comment type="caution">
    <text evidence="3">The sequence shown here is derived from an EMBL/GenBank/DDBJ whole genome shotgun (WGS) entry which is preliminary data.</text>
</comment>
<feature type="transmembrane region" description="Helical" evidence="2">
    <location>
        <begin position="21"/>
        <end position="47"/>
    </location>
</feature>
<name>R7ZP49_9BACT</name>
<dbReference type="AlphaFoldDB" id="R7ZP49"/>
<reference evidence="3 4" key="1">
    <citation type="submission" date="2013-02" db="EMBL/GenBank/DDBJ databases">
        <title>A novel strain isolated from Lonar lake, Maharashtra, India.</title>
        <authorList>
            <person name="Singh A."/>
        </authorList>
    </citation>
    <scope>NUCLEOTIDE SEQUENCE [LARGE SCALE GENOMIC DNA]</scope>
    <source>
        <strain evidence="3 4">AK24</strain>
    </source>
</reference>
<keyword evidence="4" id="KW-1185">Reference proteome</keyword>
<keyword evidence="1" id="KW-0175">Coiled coil</keyword>
<evidence type="ECO:0008006" key="5">
    <source>
        <dbReference type="Google" id="ProtNLM"/>
    </source>
</evidence>
<dbReference type="RefSeq" id="WP_010855821.1">
    <property type="nucleotide sequence ID" value="NZ_AQHR01000096.1"/>
</dbReference>
<proteinExistence type="predicted"/>
<evidence type="ECO:0000313" key="4">
    <source>
        <dbReference type="Proteomes" id="UP000013909"/>
    </source>
</evidence>
<evidence type="ECO:0000256" key="2">
    <source>
        <dbReference type="SAM" id="Phobius"/>
    </source>
</evidence>
<accession>R7ZP49</accession>
<evidence type="ECO:0000256" key="1">
    <source>
        <dbReference type="SAM" id="Coils"/>
    </source>
</evidence>
<keyword evidence="2" id="KW-0812">Transmembrane</keyword>
<sequence>MGKEDKASSKKQKRWEGKEKVLNISIYVLTPLAGILALLSVGSFYIYSRCHIWVHSIFPNNTHDYAVGISVTLASLTGVILIFVAFLGQRLQLIYQQQELRDNRDEMKKSTTQLKKQARALNKQIKQMKEDSIVQTFFRILEQHFLIRNSVVFRLEEQTETGDKAFHLYFDHLINWMSGRIDAWKYPRDIVQADIFLKNHGYNWVPMRLELEGVWNLFFAMKEPEYPLLKNEVAFLIRTALRETSFGSYQRSYYYLFRYMMDNGLEKYLDAVEAGMGQWERVFLFYHIVTRFDVDERTDLKDWLIDHRFLSSIERKHLIFPSHMEWIYPIGSEPQFKEITQND</sequence>
<keyword evidence="2" id="KW-0472">Membrane</keyword>
<evidence type="ECO:0000313" key="3">
    <source>
        <dbReference type="EMBL" id="EON75799.1"/>
    </source>
</evidence>
<gene>
    <name evidence="3" type="ORF">ADIS_3690</name>
</gene>
<feature type="transmembrane region" description="Helical" evidence="2">
    <location>
        <begin position="67"/>
        <end position="88"/>
    </location>
</feature>
<dbReference type="OrthoDB" id="838933at2"/>